<keyword evidence="2" id="KW-1185">Reference proteome</keyword>
<dbReference type="EMBL" id="JAIWYP010000004">
    <property type="protein sequence ID" value="KAH3839763.1"/>
    <property type="molecule type" value="Genomic_DNA"/>
</dbReference>
<name>A0A9D4KHV3_DREPO</name>
<dbReference type="Gene3D" id="2.60.40.10">
    <property type="entry name" value="Immunoglobulins"/>
    <property type="match status" value="1"/>
</dbReference>
<reference evidence="1" key="1">
    <citation type="journal article" date="2019" name="bioRxiv">
        <title>The Genome of the Zebra Mussel, Dreissena polymorpha: A Resource for Invasive Species Research.</title>
        <authorList>
            <person name="McCartney M.A."/>
            <person name="Auch B."/>
            <person name="Kono T."/>
            <person name="Mallez S."/>
            <person name="Zhang Y."/>
            <person name="Obille A."/>
            <person name="Becker A."/>
            <person name="Abrahante J.E."/>
            <person name="Garbe J."/>
            <person name="Badalamenti J.P."/>
            <person name="Herman A."/>
            <person name="Mangelson H."/>
            <person name="Liachko I."/>
            <person name="Sullivan S."/>
            <person name="Sone E.D."/>
            <person name="Koren S."/>
            <person name="Silverstein K.A.T."/>
            <person name="Beckman K.B."/>
            <person name="Gohl D.M."/>
        </authorList>
    </citation>
    <scope>NUCLEOTIDE SEQUENCE</scope>
    <source>
        <strain evidence="1">Duluth1</strain>
        <tissue evidence="1">Whole animal</tissue>
    </source>
</reference>
<protein>
    <submittedName>
        <fullName evidence="1">Uncharacterized protein</fullName>
    </submittedName>
</protein>
<sequence length="79" mass="8745">MVNLTPSNLYYTLTEGQTLRNISCYADCYPKCTYNCRKTSASTLVSDTDVVSFGSIRRGDAGIYECTAKIPDYPTLLTV</sequence>
<dbReference type="Proteomes" id="UP000828390">
    <property type="component" value="Unassembled WGS sequence"/>
</dbReference>
<reference evidence="1" key="2">
    <citation type="submission" date="2020-11" db="EMBL/GenBank/DDBJ databases">
        <authorList>
            <person name="McCartney M.A."/>
            <person name="Auch B."/>
            <person name="Kono T."/>
            <person name="Mallez S."/>
            <person name="Becker A."/>
            <person name="Gohl D.M."/>
            <person name="Silverstein K.A.T."/>
            <person name="Koren S."/>
            <person name="Bechman K.B."/>
            <person name="Herman A."/>
            <person name="Abrahante J.E."/>
            <person name="Garbe J."/>
        </authorList>
    </citation>
    <scope>NUCLEOTIDE SEQUENCE</scope>
    <source>
        <strain evidence="1">Duluth1</strain>
        <tissue evidence="1">Whole animal</tissue>
    </source>
</reference>
<accession>A0A9D4KHV3</accession>
<dbReference type="InterPro" id="IPR013783">
    <property type="entry name" value="Ig-like_fold"/>
</dbReference>
<evidence type="ECO:0000313" key="2">
    <source>
        <dbReference type="Proteomes" id="UP000828390"/>
    </source>
</evidence>
<gene>
    <name evidence="1" type="ORF">DPMN_113200</name>
</gene>
<proteinExistence type="predicted"/>
<organism evidence="1 2">
    <name type="scientific">Dreissena polymorpha</name>
    <name type="common">Zebra mussel</name>
    <name type="synonym">Mytilus polymorpha</name>
    <dbReference type="NCBI Taxonomy" id="45954"/>
    <lineage>
        <taxon>Eukaryota</taxon>
        <taxon>Metazoa</taxon>
        <taxon>Spiralia</taxon>
        <taxon>Lophotrochozoa</taxon>
        <taxon>Mollusca</taxon>
        <taxon>Bivalvia</taxon>
        <taxon>Autobranchia</taxon>
        <taxon>Heteroconchia</taxon>
        <taxon>Euheterodonta</taxon>
        <taxon>Imparidentia</taxon>
        <taxon>Neoheterodontei</taxon>
        <taxon>Myida</taxon>
        <taxon>Dreissenoidea</taxon>
        <taxon>Dreissenidae</taxon>
        <taxon>Dreissena</taxon>
    </lineage>
</organism>
<comment type="caution">
    <text evidence="1">The sequence shown here is derived from an EMBL/GenBank/DDBJ whole genome shotgun (WGS) entry which is preliminary data.</text>
</comment>
<evidence type="ECO:0000313" key="1">
    <source>
        <dbReference type="EMBL" id="KAH3839763.1"/>
    </source>
</evidence>
<dbReference type="AlphaFoldDB" id="A0A9D4KHV3"/>